<proteinExistence type="predicted"/>
<feature type="compositionally biased region" description="Low complexity" evidence="1">
    <location>
        <begin position="48"/>
        <end position="60"/>
    </location>
</feature>
<evidence type="ECO:0000256" key="1">
    <source>
        <dbReference type="SAM" id="MobiDB-lite"/>
    </source>
</evidence>
<protein>
    <submittedName>
        <fullName evidence="2">Uncharacterized protein</fullName>
    </submittedName>
</protein>
<feature type="region of interest" description="Disordered" evidence="1">
    <location>
        <begin position="43"/>
        <end position="100"/>
    </location>
</feature>
<reference evidence="2" key="1">
    <citation type="submission" date="2022-10" db="EMBL/GenBank/DDBJ databases">
        <title>Fusarium specimens isolated from Avocado Roots.</title>
        <authorList>
            <person name="Stajich J."/>
            <person name="Roper C."/>
            <person name="Heimlech-Rivalta G."/>
        </authorList>
    </citation>
    <scope>NUCLEOTIDE SEQUENCE</scope>
    <source>
        <strain evidence="2">CF00143</strain>
    </source>
</reference>
<comment type="caution">
    <text evidence="2">The sequence shown here is derived from an EMBL/GenBank/DDBJ whole genome shotgun (WGS) entry which is preliminary data.</text>
</comment>
<evidence type="ECO:0000313" key="2">
    <source>
        <dbReference type="EMBL" id="KAJ4007282.1"/>
    </source>
</evidence>
<organism evidence="2 3">
    <name type="scientific">Fusarium irregulare</name>
    <dbReference type="NCBI Taxonomy" id="2494466"/>
    <lineage>
        <taxon>Eukaryota</taxon>
        <taxon>Fungi</taxon>
        <taxon>Dikarya</taxon>
        <taxon>Ascomycota</taxon>
        <taxon>Pezizomycotina</taxon>
        <taxon>Sordariomycetes</taxon>
        <taxon>Hypocreomycetidae</taxon>
        <taxon>Hypocreales</taxon>
        <taxon>Nectriaceae</taxon>
        <taxon>Fusarium</taxon>
        <taxon>Fusarium incarnatum-equiseti species complex</taxon>
    </lineage>
</organism>
<dbReference type="Proteomes" id="UP001152130">
    <property type="component" value="Unassembled WGS sequence"/>
</dbReference>
<dbReference type="AlphaFoldDB" id="A0A9W8PJN5"/>
<sequence length="132" mass="14577">MSWAYNPMLVIEVSEIGGTLIALSVPGFKPLFDKFVLQRDITNGQDTGKSSKLQQSSKGGTALRSLNFRPEHDVLNSRDTSAEGNKVYRMNDVTADNRSENSADGILVQVDFRLKEDMQHAQSGSDAGRSWK</sequence>
<gene>
    <name evidence="2" type="ORF">NW766_009962</name>
</gene>
<accession>A0A9W8PJN5</accession>
<name>A0A9W8PJN5_9HYPO</name>
<evidence type="ECO:0000313" key="3">
    <source>
        <dbReference type="Proteomes" id="UP001152130"/>
    </source>
</evidence>
<dbReference type="EMBL" id="JAPDHF010000017">
    <property type="protein sequence ID" value="KAJ4007282.1"/>
    <property type="molecule type" value="Genomic_DNA"/>
</dbReference>
<keyword evidence="3" id="KW-1185">Reference proteome</keyword>